<dbReference type="Proteomes" id="UP000319004">
    <property type="component" value="Chromosome"/>
</dbReference>
<evidence type="ECO:0000259" key="3">
    <source>
        <dbReference type="Pfam" id="PF07593"/>
    </source>
</evidence>
<dbReference type="InterPro" id="IPR011519">
    <property type="entry name" value="UnbV_ASPIC"/>
</dbReference>
<dbReference type="PANTHER" id="PTHR16026:SF0">
    <property type="entry name" value="CARTILAGE ACIDIC PROTEIN 1"/>
    <property type="match status" value="1"/>
</dbReference>
<evidence type="ECO:0000313" key="5">
    <source>
        <dbReference type="Proteomes" id="UP000319004"/>
    </source>
</evidence>
<reference evidence="4 5" key="1">
    <citation type="submission" date="2019-03" db="EMBL/GenBank/DDBJ databases">
        <title>Deep-cultivation of Planctomycetes and their phenomic and genomic characterization uncovers novel biology.</title>
        <authorList>
            <person name="Wiegand S."/>
            <person name="Jogler M."/>
            <person name="Boedeker C."/>
            <person name="Pinto D."/>
            <person name="Vollmers J."/>
            <person name="Rivas-Marin E."/>
            <person name="Kohn T."/>
            <person name="Peeters S.H."/>
            <person name="Heuer A."/>
            <person name="Rast P."/>
            <person name="Oberbeckmann S."/>
            <person name="Bunk B."/>
            <person name="Jeske O."/>
            <person name="Meyerdierks A."/>
            <person name="Storesund J.E."/>
            <person name="Kallscheuer N."/>
            <person name="Luecker S."/>
            <person name="Lage O.M."/>
            <person name="Pohl T."/>
            <person name="Merkel B.J."/>
            <person name="Hornburger P."/>
            <person name="Mueller R.-W."/>
            <person name="Bruemmer F."/>
            <person name="Labrenz M."/>
            <person name="Spormann A.M."/>
            <person name="Op den Camp H."/>
            <person name="Overmann J."/>
            <person name="Amann R."/>
            <person name="Jetten M.S.M."/>
            <person name="Mascher T."/>
            <person name="Medema M.H."/>
            <person name="Devos D.P."/>
            <person name="Kaster A.-K."/>
            <person name="Ovreas L."/>
            <person name="Rohde M."/>
            <person name="Galperin M.Y."/>
            <person name="Jogler C."/>
        </authorList>
    </citation>
    <scope>NUCLEOTIDE SEQUENCE [LARGE SCALE GENOMIC DNA]</scope>
    <source>
        <strain evidence="4 5">Enr13</strain>
    </source>
</reference>
<feature type="region of interest" description="Disordered" evidence="2">
    <location>
        <begin position="27"/>
        <end position="50"/>
    </location>
</feature>
<dbReference type="PANTHER" id="PTHR16026">
    <property type="entry name" value="CARTILAGE ACIDIC PROTEIN 1"/>
    <property type="match status" value="1"/>
</dbReference>
<dbReference type="Pfam" id="PF07593">
    <property type="entry name" value="UnbV_ASPIC"/>
    <property type="match status" value="1"/>
</dbReference>
<sequence length="1012" mass="112178">MRSIIETPPGLVTLTFALLLSTGCGGPGDPLSRQETEETESPEAMAKGDSRDAAIDRIRHAMDRREHATAEKLSRAALLRYPNDVAILRLAADVAFATGQPAVAAELVAEAAVADGFADEQLVQNAVLAFVGTGRLFELIELLDQVVAAYPERHESRRLLFDFLVNAEDHHRATPHGRILVRERQFDRVLLFSLATIEQRNMETHSMKELQNRNPDDPRLKIAEVRSNVDLGKWNEVEETILEILRHSPNYTPAQILFGQYIVYSHQLDRIGEWLECVTDETKDRWQYWALLGDVAGRRGNREQAARAYLESVRKNPDVGEVLAKLARTLEQLRRSGASIDKATITAVNQRAQLLSRFSQEKERLYKLGNRSNAIIIQMSKTLVELGRLWEAEAWTAYAMTIPDDDAASVRAMRQSIVDRLTADTPWRQAPPPLLANLDLRHYPMPETDLIASPTSNRSDALIRPSVKPVLRDETEALGLVTEANARWHRREADGVPLYAQMESGGCAVDYDLDGWPDLYVAAAGGTPGQFDSPNNSMFRNLGGRFADVTHTTDAGDTGFAQGVTFGDVNEDGFPDLAVLNYGTDRILINNGDGTFSPRDNWLSTDRESPWSTSGAIADLDGDGISDFICLKYCAGMDAATVTCRKEDGAVSPCLPTKFAADRDAFFRGRPRGGFEEVTDRWAAAPLQPGRGLGLVVGDLDATDGIDVFVANDMTHNHFWTFNRQDGMKESATLRGLAVDARFRPQACMGIATADLDTDGDIDLFVTNFEQEHNTFYEQTERGIWADRTALRGLVDVSFSQLGFGTQAVDFDNDANLELAIANGHVYQDAEPPSSYAQQMQVLHRVSGSRFEAFEFDASEGYVGREHVGRAMWTLDADRDGRNDLAITHQTEPFTVLMNRTPVDHHWVRFRLVGVDCSRDAVGATVTIQTDHLTRLAPLVAGDGFYCANERLIHFGLGPDHRHDDSISVSVKWPDASEDHYQLGQDQTYLIVQGDDHAFAVARESQSLGSGM</sequence>
<dbReference type="EMBL" id="CP037423">
    <property type="protein sequence ID" value="QDV46136.1"/>
    <property type="molecule type" value="Genomic_DNA"/>
</dbReference>
<dbReference type="OrthoDB" id="219616at2"/>
<dbReference type="InterPro" id="IPR027039">
    <property type="entry name" value="Crtac1"/>
</dbReference>
<proteinExistence type="predicted"/>
<keyword evidence="5" id="KW-1185">Reference proteome</keyword>
<organism evidence="4 5">
    <name type="scientific">Stieleria neptunia</name>
    <dbReference type="NCBI Taxonomy" id="2527979"/>
    <lineage>
        <taxon>Bacteria</taxon>
        <taxon>Pseudomonadati</taxon>
        <taxon>Planctomycetota</taxon>
        <taxon>Planctomycetia</taxon>
        <taxon>Pirellulales</taxon>
        <taxon>Pirellulaceae</taxon>
        <taxon>Stieleria</taxon>
    </lineage>
</organism>
<dbReference type="InterPro" id="IPR028994">
    <property type="entry name" value="Integrin_alpha_N"/>
</dbReference>
<dbReference type="InterPro" id="IPR011990">
    <property type="entry name" value="TPR-like_helical_dom_sf"/>
</dbReference>
<dbReference type="KEGG" id="snep:Enr13x_60400"/>
<dbReference type="InterPro" id="IPR013517">
    <property type="entry name" value="FG-GAP"/>
</dbReference>
<accession>A0A518HZ58</accession>
<gene>
    <name evidence="4" type="ORF">Enr13x_60400</name>
</gene>
<evidence type="ECO:0000313" key="4">
    <source>
        <dbReference type="EMBL" id="QDV46136.1"/>
    </source>
</evidence>
<dbReference type="SUPFAM" id="SSF69318">
    <property type="entry name" value="Integrin alpha N-terminal domain"/>
    <property type="match status" value="1"/>
</dbReference>
<keyword evidence="1" id="KW-0732">Signal</keyword>
<dbReference type="AlphaFoldDB" id="A0A518HZ58"/>
<dbReference type="SUPFAM" id="SSF48452">
    <property type="entry name" value="TPR-like"/>
    <property type="match status" value="1"/>
</dbReference>
<dbReference type="RefSeq" id="WP_145390300.1">
    <property type="nucleotide sequence ID" value="NZ_CP037423.1"/>
</dbReference>
<dbReference type="Gene3D" id="2.130.10.130">
    <property type="entry name" value="Integrin alpha, N-terminal"/>
    <property type="match status" value="2"/>
</dbReference>
<dbReference type="PROSITE" id="PS51257">
    <property type="entry name" value="PROKAR_LIPOPROTEIN"/>
    <property type="match status" value="1"/>
</dbReference>
<feature type="domain" description="ASPIC/UnbV" evidence="3">
    <location>
        <begin position="921"/>
        <end position="989"/>
    </location>
</feature>
<evidence type="ECO:0000256" key="1">
    <source>
        <dbReference type="ARBA" id="ARBA00022729"/>
    </source>
</evidence>
<dbReference type="Pfam" id="PF13517">
    <property type="entry name" value="FG-GAP_3"/>
    <property type="match status" value="1"/>
</dbReference>
<evidence type="ECO:0000256" key="2">
    <source>
        <dbReference type="SAM" id="MobiDB-lite"/>
    </source>
</evidence>
<name>A0A518HZ58_9BACT</name>
<dbReference type="Gene3D" id="1.25.40.10">
    <property type="entry name" value="Tetratricopeptide repeat domain"/>
    <property type="match status" value="1"/>
</dbReference>
<protein>
    <submittedName>
        <fullName evidence="4">FG-GAP repeat protein</fullName>
    </submittedName>
</protein>